<feature type="domain" description="Swiss Army Knife RNA repair protein HAD" evidence="2">
    <location>
        <begin position="60"/>
        <end position="261"/>
    </location>
</feature>
<feature type="compositionally biased region" description="Gly residues" evidence="1">
    <location>
        <begin position="514"/>
        <end position="531"/>
    </location>
</feature>
<dbReference type="GO" id="GO:0008649">
    <property type="term" value="F:rRNA methyltransferase activity"/>
    <property type="evidence" value="ECO:0007669"/>
    <property type="project" value="TreeGrafter"/>
</dbReference>
<dbReference type="InParanoid" id="A0A3N4MBD9"/>
<dbReference type="GO" id="GO:0031428">
    <property type="term" value="C:box C/D methylation guide snoRNP complex"/>
    <property type="evidence" value="ECO:0007669"/>
    <property type="project" value="TreeGrafter"/>
</dbReference>
<accession>A0A3N4MBD9</accession>
<dbReference type="PANTHER" id="PTHR10335">
    <property type="entry name" value="RRNA 2-O-METHYLTRANSFERASE FIBRILLARIN"/>
    <property type="match status" value="1"/>
</dbReference>
<evidence type="ECO:0000259" key="2">
    <source>
        <dbReference type="Pfam" id="PF10307"/>
    </source>
</evidence>
<feature type="compositionally biased region" description="Basic and acidic residues" evidence="1">
    <location>
        <begin position="539"/>
        <end position="555"/>
    </location>
</feature>
<evidence type="ECO:0000313" key="3">
    <source>
        <dbReference type="EMBL" id="RPB29451.1"/>
    </source>
</evidence>
<evidence type="ECO:0000256" key="1">
    <source>
        <dbReference type="SAM" id="MobiDB-lite"/>
    </source>
</evidence>
<name>A0A3N4MBD9_9PEZI</name>
<dbReference type="GO" id="GO:0003723">
    <property type="term" value="F:RNA binding"/>
    <property type="evidence" value="ECO:0007669"/>
    <property type="project" value="TreeGrafter"/>
</dbReference>
<protein>
    <recommendedName>
        <fullName evidence="2">Swiss Army Knife RNA repair protein HAD domain-containing protein</fullName>
    </recommendedName>
</protein>
<reference evidence="3 4" key="1">
    <citation type="journal article" date="2018" name="Nat. Ecol. Evol.">
        <title>Pezizomycetes genomes reveal the molecular basis of ectomycorrhizal truffle lifestyle.</title>
        <authorList>
            <person name="Murat C."/>
            <person name="Payen T."/>
            <person name="Noel B."/>
            <person name="Kuo A."/>
            <person name="Morin E."/>
            <person name="Chen J."/>
            <person name="Kohler A."/>
            <person name="Krizsan K."/>
            <person name="Balestrini R."/>
            <person name="Da Silva C."/>
            <person name="Montanini B."/>
            <person name="Hainaut M."/>
            <person name="Levati E."/>
            <person name="Barry K.W."/>
            <person name="Belfiori B."/>
            <person name="Cichocki N."/>
            <person name="Clum A."/>
            <person name="Dockter R.B."/>
            <person name="Fauchery L."/>
            <person name="Guy J."/>
            <person name="Iotti M."/>
            <person name="Le Tacon F."/>
            <person name="Lindquist E.A."/>
            <person name="Lipzen A."/>
            <person name="Malagnac F."/>
            <person name="Mello A."/>
            <person name="Molinier V."/>
            <person name="Miyauchi S."/>
            <person name="Poulain J."/>
            <person name="Riccioni C."/>
            <person name="Rubini A."/>
            <person name="Sitrit Y."/>
            <person name="Splivallo R."/>
            <person name="Traeger S."/>
            <person name="Wang M."/>
            <person name="Zifcakova L."/>
            <person name="Wipf D."/>
            <person name="Zambonelli A."/>
            <person name="Paolocci F."/>
            <person name="Nowrousian M."/>
            <person name="Ottonello S."/>
            <person name="Baldrian P."/>
            <person name="Spatafora J.W."/>
            <person name="Henrissat B."/>
            <person name="Nagy L.G."/>
            <person name="Aury J.M."/>
            <person name="Wincker P."/>
            <person name="Grigoriev I.V."/>
            <person name="Bonfante P."/>
            <person name="Martin F.M."/>
        </authorList>
    </citation>
    <scope>NUCLEOTIDE SEQUENCE [LARGE SCALE GENOMIC DNA]</scope>
    <source>
        <strain evidence="3 4">ATCC MYA-4762</strain>
    </source>
</reference>
<dbReference type="Pfam" id="PF10307">
    <property type="entry name" value="HAD_SAK_1"/>
    <property type="match status" value="1"/>
</dbReference>
<dbReference type="InterPro" id="IPR018812">
    <property type="entry name" value="SAK_HAD"/>
</dbReference>
<feature type="region of interest" description="Disordered" evidence="1">
    <location>
        <begin position="436"/>
        <end position="467"/>
    </location>
</feature>
<feature type="compositionally biased region" description="Basic residues" evidence="1">
    <location>
        <begin position="448"/>
        <end position="457"/>
    </location>
</feature>
<dbReference type="GO" id="GO:1990259">
    <property type="term" value="F:histone H2AQ104 methyltransferase activity"/>
    <property type="evidence" value="ECO:0007669"/>
    <property type="project" value="TreeGrafter"/>
</dbReference>
<dbReference type="Proteomes" id="UP000267821">
    <property type="component" value="Unassembled WGS sequence"/>
</dbReference>
<organism evidence="3 4">
    <name type="scientific">Terfezia boudieri ATCC MYA-4762</name>
    <dbReference type="NCBI Taxonomy" id="1051890"/>
    <lineage>
        <taxon>Eukaryota</taxon>
        <taxon>Fungi</taxon>
        <taxon>Dikarya</taxon>
        <taxon>Ascomycota</taxon>
        <taxon>Pezizomycotina</taxon>
        <taxon>Pezizomycetes</taxon>
        <taxon>Pezizales</taxon>
        <taxon>Pezizaceae</taxon>
        <taxon>Terfezia</taxon>
    </lineage>
</organism>
<feature type="region of interest" description="Disordered" evidence="1">
    <location>
        <begin position="483"/>
        <end position="555"/>
    </location>
</feature>
<dbReference type="GO" id="GO:0032040">
    <property type="term" value="C:small-subunit processome"/>
    <property type="evidence" value="ECO:0007669"/>
    <property type="project" value="TreeGrafter"/>
</dbReference>
<keyword evidence="4" id="KW-1185">Reference proteome</keyword>
<gene>
    <name evidence="3" type="ORF">L211DRAFT_776258</name>
</gene>
<dbReference type="OrthoDB" id="5596992at2759"/>
<dbReference type="EMBL" id="ML121527">
    <property type="protein sequence ID" value="RPB29451.1"/>
    <property type="molecule type" value="Genomic_DNA"/>
</dbReference>
<sequence>MSAYSVTHGGGVSLSVPPPTLGGLVASLSKWSVTDGKELPFIPDVRSIHVYDFDNTLFLSPLPNPKLWNSTTLGQLQNIDAFVHGGWWHDSRLLAATGEGVEKEEARAWEGWWNELIVSLVELSMAQKDTLTILLTGRSVKGFSRLIEQMVAAKKLEFDMICLKPEVGPEGENIKNTKDFKTMLLGKIMDTYVHAEDLKIYEDRIAHVHAFENFFREYNERITKAGRRPVAVDVVQVAALTHTLDPVTEVAEIQKLINDHNTHLRQEGGAGMPSLHIKKQIFFTGYLLSQKTTNKLLEAFPLPNDEDIRTLASNIMICHRRASQAMLNKVGGIGNQIEFEVIGIGSWQDRIWAALIRPVDPKAKFHSESSKPIIVLGHKRGSKPVDAKFITKWQDVEPGFTFWGKVEEKMLLRIESEDESLRSEMEWKRNYQNQRNFHHHNHGDGDQHHHHHHHHPSGFRGGYGGDGNRGGYGGDGYRGGYGGGDGHRGDGHRGGYGDGQMDSHGRHGHDGYHGGHGQSGGNERGGQGGGRGGRKRNNHWLDDRRSAGRGRRYWD</sequence>
<dbReference type="PANTHER" id="PTHR10335:SF23">
    <property type="entry name" value="OB FOLD-CONTAINING PROTEIN, NUCLEIC ACID BINDING"/>
    <property type="match status" value="1"/>
</dbReference>
<evidence type="ECO:0000313" key="4">
    <source>
        <dbReference type="Proteomes" id="UP000267821"/>
    </source>
</evidence>
<dbReference type="GO" id="GO:0000494">
    <property type="term" value="P:box C/D sno(s)RNA 3'-end processing"/>
    <property type="evidence" value="ECO:0007669"/>
    <property type="project" value="TreeGrafter"/>
</dbReference>
<feature type="compositionally biased region" description="Basic and acidic residues" evidence="1">
    <location>
        <begin position="485"/>
        <end position="513"/>
    </location>
</feature>
<proteinExistence type="predicted"/>
<dbReference type="AlphaFoldDB" id="A0A3N4MBD9"/>